<keyword evidence="2" id="KW-0813">Transport</keyword>
<evidence type="ECO:0000259" key="10">
    <source>
        <dbReference type="Pfam" id="PF00593"/>
    </source>
</evidence>
<evidence type="ECO:0000259" key="11">
    <source>
        <dbReference type="Pfam" id="PF07715"/>
    </source>
</evidence>
<dbReference type="Pfam" id="PF13715">
    <property type="entry name" value="CarbopepD_reg_2"/>
    <property type="match status" value="1"/>
</dbReference>
<dbReference type="GO" id="GO:0004180">
    <property type="term" value="F:carboxypeptidase activity"/>
    <property type="evidence" value="ECO:0007669"/>
    <property type="project" value="UniProtKB-KW"/>
</dbReference>
<gene>
    <name evidence="12" type="ORF">LDX50_11545</name>
    <name evidence="13" type="ORF">LDX50_17515</name>
    <name evidence="14" type="ORF">LDX50_23235</name>
</gene>
<keyword evidence="6 8" id="KW-0472">Membrane</keyword>
<keyword evidence="5 8" id="KW-0798">TonB box</keyword>
<keyword evidence="9" id="KW-0732">Signal</keyword>
<dbReference type="Pfam" id="PF00593">
    <property type="entry name" value="TonB_dep_Rec_b-barrel"/>
    <property type="match status" value="1"/>
</dbReference>
<dbReference type="EMBL" id="JAIXNE010000002">
    <property type="protein sequence ID" value="MCA6075504.1"/>
    <property type="molecule type" value="Genomic_DNA"/>
</dbReference>
<dbReference type="InterPro" id="IPR037066">
    <property type="entry name" value="Plug_dom_sf"/>
</dbReference>
<evidence type="ECO:0000256" key="3">
    <source>
        <dbReference type="ARBA" id="ARBA00022452"/>
    </source>
</evidence>
<feature type="chain" id="PRO_5041155372" evidence="9">
    <location>
        <begin position="19"/>
        <end position="794"/>
    </location>
</feature>
<evidence type="ECO:0000256" key="9">
    <source>
        <dbReference type="SAM" id="SignalP"/>
    </source>
</evidence>
<dbReference type="AlphaFoldDB" id="A0A9X1L188"/>
<feature type="domain" description="TonB-dependent receptor plug" evidence="11">
    <location>
        <begin position="122"/>
        <end position="221"/>
    </location>
</feature>
<comment type="caution">
    <text evidence="13">The sequence shown here is derived from an EMBL/GenBank/DDBJ whole genome shotgun (WGS) entry which is preliminary data.</text>
</comment>
<keyword evidence="3" id="KW-1134">Transmembrane beta strand</keyword>
<evidence type="ECO:0000313" key="12">
    <source>
        <dbReference type="EMBL" id="MCA6075504.1"/>
    </source>
</evidence>
<dbReference type="SUPFAM" id="SSF56935">
    <property type="entry name" value="Porins"/>
    <property type="match status" value="1"/>
</dbReference>
<proteinExistence type="inferred from homology"/>
<keyword evidence="13" id="KW-0121">Carboxypeptidase</keyword>
<organism evidence="13 15">
    <name type="scientific">Fulvivirga sedimenti</name>
    <dbReference type="NCBI Taxonomy" id="2879465"/>
    <lineage>
        <taxon>Bacteria</taxon>
        <taxon>Pseudomonadati</taxon>
        <taxon>Bacteroidota</taxon>
        <taxon>Cytophagia</taxon>
        <taxon>Cytophagales</taxon>
        <taxon>Fulvivirgaceae</taxon>
        <taxon>Fulvivirga</taxon>
    </lineage>
</organism>
<reference evidence="13" key="1">
    <citation type="submission" date="2021-09" db="EMBL/GenBank/DDBJ databases">
        <title>Fulvivirga sp. isolated from coastal sediment.</title>
        <authorList>
            <person name="Yu H."/>
        </authorList>
    </citation>
    <scope>NUCLEOTIDE SEQUENCE</scope>
    <source>
        <strain evidence="13">1062</strain>
    </source>
</reference>
<evidence type="ECO:0000256" key="4">
    <source>
        <dbReference type="ARBA" id="ARBA00022692"/>
    </source>
</evidence>
<feature type="domain" description="TonB-dependent receptor-like beta-barrel" evidence="10">
    <location>
        <begin position="408"/>
        <end position="763"/>
    </location>
</feature>
<sequence length="794" mass="90374">MRFIILLCLLLNVASAIAQDKCDYVVEGTVYDLSSREPLPFANVHIDGTNKGASTNEKGYFRIENICKTEFDLIFTYVGYKQVIHHHDVHHELPEIFLAPDAYTLQSVVVEADKLEEYVQSISSQSIDGRDYEELNTGNLADLTANISGVSSISTGQNISKPMIHGLHSNRVVIINNGVRHEFQNWGQEHAPEIDPELATSVSVVKGAGTVRYGPEALGGVILLNGPTMELHEKLKGKIGMQYQSNGRGVEANGEIRQGGERISWMAQGGYTLQGDRRAPDYMLTNTGKREWTAAGGIRYHRPNFDLRLLYSHFSQELGVLRSSVTGSLEDLNNAIESDVPLIVDPFSYEINNPRQRVDHDMVKLNGQIHGKDQLLEITYAFQRNLRQEYDVRRGVLNERPSIDLELFSNSLDIDWLHPSVGAFEGRMGMQWTYQDNNNIPGTNTVNFIPNYNLNRFGIYLIESLSKGQNEFDFGIRYDYQYVSVRGREQDNSVYASTLSFQNFSATAGWYRKLSSNWNFRSNIGTAWRPPNVFELYVFGKHQASIEYGLFRYERQEDGTIDTDVILDENEKDIFSEIGYKWVNTFTRSKGSTEMEITGYVNYIRNFIYATPAGITLTVRGAFPFFVYEQTDAMLAGIDFTTRFTHSSEWMSEAKGSFLYARDVSKQDYFVEMPPVRIDYNLVYSPSFGSEHDLKFKAGFTYLFRQFMAPDVIPVSDFLEGNPPEVSEGNFDFTETPDGVMLVSAGIFGKWNRFDYSLQVQNLLNQSYRLNTDSFRYFADQAGINLHIKLTYNF</sequence>
<dbReference type="PANTHER" id="PTHR30069">
    <property type="entry name" value="TONB-DEPENDENT OUTER MEMBRANE RECEPTOR"/>
    <property type="match status" value="1"/>
</dbReference>
<keyword evidence="7" id="KW-0998">Cell outer membrane</keyword>
<keyword evidence="4" id="KW-0812">Transmembrane</keyword>
<dbReference type="EMBL" id="JAIXNE010000004">
    <property type="protein sequence ID" value="MCA6077809.1"/>
    <property type="molecule type" value="Genomic_DNA"/>
</dbReference>
<dbReference type="GO" id="GO:0009279">
    <property type="term" value="C:cell outer membrane"/>
    <property type="evidence" value="ECO:0007669"/>
    <property type="project" value="UniProtKB-SubCell"/>
</dbReference>
<dbReference type="InterPro" id="IPR000531">
    <property type="entry name" value="Beta-barrel_TonB"/>
</dbReference>
<protein>
    <submittedName>
        <fullName evidence="13">Carboxypeptidase-like regulatory domain-containing protein</fullName>
    </submittedName>
</protein>
<dbReference type="GO" id="GO:0015344">
    <property type="term" value="F:siderophore uptake transmembrane transporter activity"/>
    <property type="evidence" value="ECO:0007669"/>
    <property type="project" value="TreeGrafter"/>
</dbReference>
<dbReference type="RefSeq" id="WP_225698604.1">
    <property type="nucleotide sequence ID" value="NZ_JAIXNE010000002.1"/>
</dbReference>
<evidence type="ECO:0000313" key="14">
    <source>
        <dbReference type="EMBL" id="MCA6077809.1"/>
    </source>
</evidence>
<evidence type="ECO:0000313" key="15">
    <source>
        <dbReference type="Proteomes" id="UP001139409"/>
    </source>
</evidence>
<dbReference type="Gene3D" id="2.40.170.20">
    <property type="entry name" value="TonB-dependent receptor, beta-barrel domain"/>
    <property type="match status" value="1"/>
</dbReference>
<comment type="similarity">
    <text evidence="8">Belongs to the TonB-dependent receptor family.</text>
</comment>
<feature type="signal peptide" evidence="9">
    <location>
        <begin position="1"/>
        <end position="18"/>
    </location>
</feature>
<comment type="subcellular location">
    <subcellularLocation>
        <location evidence="1">Cell outer membrane</location>
        <topology evidence="1">Multi-pass membrane protein</topology>
    </subcellularLocation>
</comment>
<dbReference type="Proteomes" id="UP001139409">
    <property type="component" value="Unassembled WGS sequence"/>
</dbReference>
<dbReference type="GO" id="GO:0044718">
    <property type="term" value="P:siderophore transmembrane transport"/>
    <property type="evidence" value="ECO:0007669"/>
    <property type="project" value="TreeGrafter"/>
</dbReference>
<evidence type="ECO:0000313" key="13">
    <source>
        <dbReference type="EMBL" id="MCA6076681.1"/>
    </source>
</evidence>
<dbReference type="Gene3D" id="2.60.40.1120">
    <property type="entry name" value="Carboxypeptidase-like, regulatory domain"/>
    <property type="match status" value="1"/>
</dbReference>
<dbReference type="InterPro" id="IPR012910">
    <property type="entry name" value="Plug_dom"/>
</dbReference>
<dbReference type="InterPro" id="IPR008969">
    <property type="entry name" value="CarboxyPept-like_regulatory"/>
</dbReference>
<dbReference type="Gene3D" id="2.170.130.10">
    <property type="entry name" value="TonB-dependent receptor, plug domain"/>
    <property type="match status" value="1"/>
</dbReference>
<dbReference type="InterPro" id="IPR039426">
    <property type="entry name" value="TonB-dep_rcpt-like"/>
</dbReference>
<dbReference type="EMBL" id="JAIXNE010000003">
    <property type="protein sequence ID" value="MCA6076681.1"/>
    <property type="molecule type" value="Genomic_DNA"/>
</dbReference>
<accession>A0A9X1L188</accession>
<keyword evidence="15" id="KW-1185">Reference proteome</keyword>
<evidence type="ECO:0000256" key="7">
    <source>
        <dbReference type="ARBA" id="ARBA00023237"/>
    </source>
</evidence>
<evidence type="ECO:0000256" key="8">
    <source>
        <dbReference type="RuleBase" id="RU003357"/>
    </source>
</evidence>
<dbReference type="Pfam" id="PF07715">
    <property type="entry name" value="Plug"/>
    <property type="match status" value="1"/>
</dbReference>
<dbReference type="SUPFAM" id="SSF49464">
    <property type="entry name" value="Carboxypeptidase regulatory domain-like"/>
    <property type="match status" value="1"/>
</dbReference>
<keyword evidence="13" id="KW-0378">Hydrolase</keyword>
<name>A0A9X1L188_9BACT</name>
<evidence type="ECO:0000256" key="2">
    <source>
        <dbReference type="ARBA" id="ARBA00022448"/>
    </source>
</evidence>
<evidence type="ECO:0000256" key="6">
    <source>
        <dbReference type="ARBA" id="ARBA00023136"/>
    </source>
</evidence>
<evidence type="ECO:0000256" key="5">
    <source>
        <dbReference type="ARBA" id="ARBA00023077"/>
    </source>
</evidence>
<dbReference type="PANTHER" id="PTHR30069:SF40">
    <property type="entry name" value="TONB-DEPENDENT RECEPTOR NMB0964-RELATED"/>
    <property type="match status" value="1"/>
</dbReference>
<dbReference type="InterPro" id="IPR036942">
    <property type="entry name" value="Beta-barrel_TonB_sf"/>
</dbReference>
<keyword evidence="13" id="KW-0645">Protease</keyword>
<evidence type="ECO:0000256" key="1">
    <source>
        <dbReference type="ARBA" id="ARBA00004571"/>
    </source>
</evidence>